<dbReference type="RefSeq" id="WP_105339975.1">
    <property type="nucleotide sequence ID" value="NZ_PUIN01000002.1"/>
</dbReference>
<evidence type="ECO:0000256" key="2">
    <source>
        <dbReference type="ARBA" id="ARBA00022525"/>
    </source>
</evidence>
<feature type="region of interest" description="Disordered" evidence="4">
    <location>
        <begin position="1490"/>
        <end position="1509"/>
    </location>
</feature>
<dbReference type="Proteomes" id="UP000239687">
    <property type="component" value="Unassembled WGS sequence"/>
</dbReference>
<evidence type="ECO:0000313" key="7">
    <source>
        <dbReference type="EMBL" id="PQP05591.1"/>
    </source>
</evidence>
<evidence type="ECO:0000259" key="5">
    <source>
        <dbReference type="Pfam" id="PF12255"/>
    </source>
</evidence>
<evidence type="ECO:0000313" key="8">
    <source>
        <dbReference type="Proteomes" id="UP000239687"/>
    </source>
</evidence>
<dbReference type="InterPro" id="IPR028994">
    <property type="entry name" value="Integrin_alpha_N"/>
</dbReference>
<evidence type="ECO:0000256" key="4">
    <source>
        <dbReference type="SAM" id="MobiDB-lite"/>
    </source>
</evidence>
<protein>
    <submittedName>
        <fullName evidence="7">Toxin</fullName>
    </submittedName>
</protein>
<accession>A0A2S8HSY7</accession>
<dbReference type="Pfam" id="PF03534">
    <property type="entry name" value="SpvB"/>
    <property type="match status" value="1"/>
</dbReference>
<keyword evidence="3" id="KW-0843">Virulence</keyword>
<dbReference type="GO" id="GO:0005576">
    <property type="term" value="C:extracellular region"/>
    <property type="evidence" value="ECO:0007669"/>
    <property type="project" value="UniProtKB-SubCell"/>
</dbReference>
<evidence type="ECO:0000256" key="3">
    <source>
        <dbReference type="ARBA" id="ARBA00023026"/>
    </source>
</evidence>
<dbReference type="EMBL" id="PUIN01000002">
    <property type="protein sequence ID" value="PQP05591.1"/>
    <property type="molecule type" value="Genomic_DNA"/>
</dbReference>
<feature type="domain" description="Insecticide toxin TcdB middle/C-terminal" evidence="5">
    <location>
        <begin position="869"/>
        <end position="1016"/>
    </location>
</feature>
<feature type="region of interest" description="Disordered" evidence="4">
    <location>
        <begin position="1"/>
        <end position="21"/>
    </location>
</feature>
<name>A0A2S8HSY7_9PSED</name>
<evidence type="ECO:0000259" key="6">
    <source>
        <dbReference type="Pfam" id="PF12256"/>
    </source>
</evidence>
<dbReference type="PRINTS" id="PR01341">
    <property type="entry name" value="SALSPVBPROT"/>
</dbReference>
<comment type="caution">
    <text evidence="7">The sequence shown here is derived from an EMBL/GenBank/DDBJ whole genome shotgun (WGS) entry which is preliminary data.</text>
</comment>
<gene>
    <name evidence="7" type="ORF">C5612_02825</name>
</gene>
<organism evidence="7 8">
    <name type="scientific">Pseudomonas frederiksbergensis</name>
    <dbReference type="NCBI Taxonomy" id="104087"/>
    <lineage>
        <taxon>Bacteria</taxon>
        <taxon>Pseudomonadati</taxon>
        <taxon>Pseudomonadota</taxon>
        <taxon>Gammaproteobacteria</taxon>
        <taxon>Pseudomonadales</taxon>
        <taxon>Pseudomonadaceae</taxon>
        <taxon>Pseudomonas</taxon>
    </lineage>
</organism>
<feature type="domain" description="Insecticide toxin TcdB middle/N-terminal" evidence="6">
    <location>
        <begin position="650"/>
        <end position="817"/>
    </location>
</feature>
<evidence type="ECO:0000256" key="1">
    <source>
        <dbReference type="ARBA" id="ARBA00004613"/>
    </source>
</evidence>
<dbReference type="InterPro" id="IPR022044">
    <property type="entry name" value="TcdB_toxin_mid/C"/>
</dbReference>
<dbReference type="Pfam" id="PF12255">
    <property type="entry name" value="TcdB_toxin_midC"/>
    <property type="match status" value="1"/>
</dbReference>
<keyword evidence="2" id="KW-0964">Secreted</keyword>
<dbReference type="Pfam" id="PF12256">
    <property type="entry name" value="TcdB_toxin_midN"/>
    <property type="match status" value="1"/>
</dbReference>
<dbReference type="SUPFAM" id="SSF69318">
    <property type="entry name" value="Integrin alpha N-terminal domain"/>
    <property type="match status" value="1"/>
</dbReference>
<sequence>MNEHVALPVTPPALPKGGGAIQGSGNGLGAIGSHGTASCEIPLPVSPGRGYTPALALRYSSAQGNGVFGLGWKLSLPLISRRTQLGVPAYTRDDLFLGPDGEVLMPERNRATGVIESLQKYCSDGTQQMKHTVVRYRPRIETTFNLIEHWSSTTDEPGFWLIHNADGSQHLFGKTRSARHADPDAPSRVGEWLLEESMNPHGEHIVYEYNADPASSQGPADARAQRYLGRIRYGNVEADAQLYLCKDAGLRDVRWHFDLCFDYGERSTALDEKPAYRATKTSPVRSDPFSDFSYGFELRTRRLCRQILMFHHFPDEPSMGPEPVLVRRTVIQYRTSPHSYSCLSAALDQAYSENTDGLRPPLEFTYTDFSLEPDAQRFRPFEALSGLNHQQRFQFVDLLGEGLPGVLHRTDKSWRYSQPVRDDKGGDRVTYKVLSELPQLPTADSRKPTRQFLGNLNANGRPDWILAQPGLSGFFTLKPNGTWSNFTSLDAVPTEFFHPQGQLANLMGAGLNDLVMLGPRSVRLYANQQGAGFAAATEVDRGADEDDLPLPGNSSSELVAFSDLLGSGQQHLVRIRRNEVKCWPNLGRGRFGKGRVIATPELSLEEFDASRLLLADLDGSGSADLIYLEPHCARIFMNLCGNGLSPAIDVPWPTGLSYDRFCQVNATDLQGLGCSSLVVSVPGATPRHWRCDFVSAKPYLLQSTNNNMGAGGSINYRSSAQEWLDEKKQILKNQKPAVSRLPFPLFLVKKQIRFDEITGNQLTQAFKYRRGFYDDTEREFRGFGLIVQTDSPARRGGDQERNPQTAPTLTKTWFHTGNEVDPVIHDRDYSDEKAVLLKGTIQNLGESWTPRGDQHVPANTWSGARRREMARALNGRLLRVEVYGQDQGDKSKLPYSVQQHRYKVNERKGVGRHSPYSILHPVLVESIHYQYERFAQDPRCTHTINLNWDAYGYLIHHLEISYARRTTALDAGPFTDTWEKKWWVDAHDEAQQFYYLTEHKAQFIHINTTQNRRLGLPYLRRTNTLKLPKAPLAEGLEPSAINHEALLIRSATAAWKDRQVLTGLSLHRYRNPDASGPLADGQASVEALLDHTETAELNEVALKVYDVLKPLAPSFDLTRRLEDAGYKKMPIALPGDSEWDKQGKLWSVRRHFVTYKKLDGFFKPLSVKQSQQHGPTTFTHDRYGCLTTSIKLPDDCTTTASNIDYRILQSTRITDANNVVQEASYDAFGQVQAISHFKSSDDGTIGFSPLCTYIRRFHDRPDLAIENPDQALQQVASAYFYDAFSWMGRLAFTTPQEQAWSNEAIAMGDLLPGGHIRASTRARLARSGIKKTPYEQALQTKIESVRREPVHCATLQADRYLNDRENKKIRIGVECWDGFGRSLQSKQKAGPGTALAVNQDGTLKWVDDKPQEHEVDLRWRVSERTEYNNQGLVTRTYRPYFSDRHRYINDESLRQSGLCDQYFHDPLGRLIRVINAKGDERHHTWHPWYSITADENDTQPDPPAQGGAQ</sequence>
<reference evidence="7 8" key="1">
    <citation type="submission" date="2018-02" db="EMBL/GenBank/DDBJ databases">
        <title>Draft genome sequencing of Pseudomonas frederiksbergensis 11-D3.</title>
        <authorList>
            <person name="Zheng B.-X."/>
        </authorList>
    </citation>
    <scope>NUCLEOTIDE SEQUENCE [LARGE SCALE GENOMIC DNA]</scope>
    <source>
        <strain evidence="7 8">11-D3</strain>
    </source>
</reference>
<dbReference type="GO" id="GO:0005737">
    <property type="term" value="C:cytoplasm"/>
    <property type="evidence" value="ECO:0007669"/>
    <property type="project" value="InterPro"/>
</dbReference>
<dbReference type="InterPro" id="IPR022045">
    <property type="entry name" value="TcdB_toxin_mid/N"/>
</dbReference>
<comment type="subcellular location">
    <subcellularLocation>
        <location evidence="1">Secreted</location>
    </subcellularLocation>
</comment>
<proteinExistence type="predicted"/>
<dbReference type="InterPro" id="IPR003284">
    <property type="entry name" value="Sal_SpvB"/>
</dbReference>